<protein>
    <recommendedName>
        <fullName evidence="4">Alcohol dehydrogenase-like C-terminal domain-containing protein</fullName>
    </recommendedName>
</protein>
<proteinExistence type="predicted"/>
<sequence>AGAAHVIATQEEPLLDSLRSILGENNLKIAFDAVGGPQIAEIAEAMSPEGTIIVHGALSPEVTPFPLKIALRKSLTVRGYVFTEVIKDIERFRRAKQFILSGLSEGTLKPVIDRSFKFEEIVAAHHYLESNQQIGKIVVELD</sequence>
<keyword evidence="2" id="KW-0560">Oxidoreductase</keyword>
<dbReference type="GO" id="GO:0016651">
    <property type="term" value="F:oxidoreductase activity, acting on NAD(P)H"/>
    <property type="evidence" value="ECO:0007669"/>
    <property type="project" value="TreeGrafter"/>
</dbReference>
<accession>A0A383C6W1</accession>
<dbReference type="PANTHER" id="PTHR48106:SF18">
    <property type="entry name" value="QUINONE OXIDOREDUCTASE PIG3"/>
    <property type="match status" value="1"/>
</dbReference>
<dbReference type="PANTHER" id="PTHR48106">
    <property type="entry name" value="QUINONE OXIDOREDUCTASE PIG3-RELATED"/>
    <property type="match status" value="1"/>
</dbReference>
<dbReference type="Gene3D" id="3.40.50.720">
    <property type="entry name" value="NAD(P)-binding Rossmann-like Domain"/>
    <property type="match status" value="1"/>
</dbReference>
<dbReference type="EMBL" id="UINC01205935">
    <property type="protein sequence ID" value="SVE27328.1"/>
    <property type="molecule type" value="Genomic_DNA"/>
</dbReference>
<feature type="non-terminal residue" evidence="3">
    <location>
        <position position="1"/>
    </location>
</feature>
<gene>
    <name evidence="3" type="ORF">METZ01_LOCUS480182</name>
</gene>
<dbReference type="InterPro" id="IPR036291">
    <property type="entry name" value="NAD(P)-bd_dom_sf"/>
</dbReference>
<dbReference type="SUPFAM" id="SSF51735">
    <property type="entry name" value="NAD(P)-binding Rossmann-fold domains"/>
    <property type="match status" value="1"/>
</dbReference>
<evidence type="ECO:0008006" key="4">
    <source>
        <dbReference type="Google" id="ProtNLM"/>
    </source>
</evidence>
<dbReference type="AlphaFoldDB" id="A0A383C6W1"/>
<organism evidence="3">
    <name type="scientific">marine metagenome</name>
    <dbReference type="NCBI Taxonomy" id="408172"/>
    <lineage>
        <taxon>unclassified sequences</taxon>
        <taxon>metagenomes</taxon>
        <taxon>ecological metagenomes</taxon>
    </lineage>
</organism>
<name>A0A383C6W1_9ZZZZ</name>
<dbReference type="Pfam" id="PF13602">
    <property type="entry name" value="ADH_zinc_N_2"/>
    <property type="match status" value="1"/>
</dbReference>
<evidence type="ECO:0000256" key="2">
    <source>
        <dbReference type="ARBA" id="ARBA00023002"/>
    </source>
</evidence>
<keyword evidence="1" id="KW-0521">NADP</keyword>
<dbReference type="Gene3D" id="3.90.180.10">
    <property type="entry name" value="Medium-chain alcohol dehydrogenases, catalytic domain"/>
    <property type="match status" value="1"/>
</dbReference>
<reference evidence="3" key="1">
    <citation type="submission" date="2018-05" db="EMBL/GenBank/DDBJ databases">
        <authorList>
            <person name="Lanie J.A."/>
            <person name="Ng W.-L."/>
            <person name="Kazmierczak K.M."/>
            <person name="Andrzejewski T.M."/>
            <person name="Davidsen T.M."/>
            <person name="Wayne K.J."/>
            <person name="Tettelin H."/>
            <person name="Glass J.I."/>
            <person name="Rusch D."/>
            <person name="Podicherti R."/>
            <person name="Tsui H.-C.T."/>
            <person name="Winkler M.E."/>
        </authorList>
    </citation>
    <scope>NUCLEOTIDE SEQUENCE</scope>
</reference>
<evidence type="ECO:0000256" key="1">
    <source>
        <dbReference type="ARBA" id="ARBA00022857"/>
    </source>
</evidence>
<evidence type="ECO:0000313" key="3">
    <source>
        <dbReference type="EMBL" id="SVE27328.1"/>
    </source>
</evidence>
<dbReference type="GO" id="GO:0070402">
    <property type="term" value="F:NADPH binding"/>
    <property type="evidence" value="ECO:0007669"/>
    <property type="project" value="TreeGrafter"/>
</dbReference>